<evidence type="ECO:0000256" key="2">
    <source>
        <dbReference type="SAM" id="MobiDB-lite"/>
    </source>
</evidence>
<dbReference type="PROSITE" id="PS50222">
    <property type="entry name" value="EF_HAND_2"/>
    <property type="match status" value="1"/>
</dbReference>
<sequence>MGITEELLQKKRNEKNSGVQPDAIEKIGITQHLLERKKAGFPTMATPVEVTDYHLGGALVQSNPAMQAQVQKMGQMVSDAMLTRARETMPGPIEATDNLLGGALVENNPVVQSQVQKMGQELNEWKNFGYLQQAQKSGTERLGQIEEEIQAAEQTKWENPLPAGVANGLKFAQTMRENPKVGIEQVQKNLQAQEEIRALEREKERINYIRANAGKTFDDNFFGQFGASYALGRMRQDESLAWNKYLEDPTEENRAYAEAIGQLANKFEQENEATLAPDATLPWVSQSLANYLPQFADQVKYSAVGAIGGAAAGSAVPVLGTAAGIKAGITAASGLYSYQTMRGAAFKSLLDLGVDEETAKAAANDEAVVSSLIEMADTGIDLLTLGGGKLISALTKGGVKTLAKKGAGKAAESAGKKLLKALGKYGLNVGFEWTEEATQQAVSIANANRVESGTDNGIFGLAGDAAKVFWNAIKDQEDENHAEILEAGAQGAIIAGLMGPLQAGVNQLAYTGVTELADYGQQLRQKKMENTVIEAGLKFEEGSQVRRMADAISQKQKSGQQITDVELGDLYRAIKLGQQQAYQTTMQQAQEAMAGQQESAAAQQAEGILLPTADEVETQERAAAETNPTRRSGILAGAREADMESAARLSEALGRDVQFFREEAGPAGTVNGYYDANTGTIYINSRSRNPVAQIIAHELTHSVEMAESYGELRTIAMEQLERDGVNLEERRQELRERYERNNKPLLDDVEADQEIVAQFVEQKLLTDEQTILELTRTNRTLMERILEWINRTLQKLGVKKTTERDTLERAREIYARALQESGREQQSGQGKDTGAYADLQEARGRLRRDLEQGEITEEEYDAAMETVLEEESLLGVSSLEDARYSISETLEDDLQKVLDGTFPAKANEVYIGETSNFMTDVIGADSLHVTMPPTKAYSAMVTEAQAKADGRYNEKTNYHGLGIDGLVKALNASENPVAAFATTGDKNGSRANRIVLVTDEKGTDGYIVVVEELKTAGRINGEKIQANKVITTYDRRAIANDIVQAAIEGRLLHLDKKEANRYLLGVPAANPRGAIQGVDFKKNIQDFWANVKWAQGKTDRYVSGESDSGKTAIERAFEEARKKAESKTRYSISETYAEEIDQWDANGRPDGEVFVLGSTGDVLQGLGAMEQDIYLRSEKINKIIQEHPEMTLEEIKRVPEILDDPVLIMKSRNRKGKNSRLVIFGAVKAKNGRPVLSVLDLLPSEGRLQIDDMQKVNSAYTRDNARNYIEGGEILYADGRRTIPLLNAVSEKNHRDSSSDRLAHTGPIGLLRSGSMGSITYGDNTVNISGIPFREIVSTKQPWDNRKNRYSISDDEEPIQSGITLPTAEDVMGEERPDEAGDVEQAAKSQDQAGDAEQDMDVRARAEGSGDIFTPEDIAEEEARKRGYPVIDGKQIMPMKSWVRDREVGNYGLVVSLGEYEAGQLKSLKILFRNKEEDAAAYVNVPLEQLEWVPGEYQPTDAEINARMEAEPEEITPEDRTELYIYLDQRDADLGKREEPWTPVAIDKLKPKALTFLERAERDMVTRIGKSLSIPYRARRELLKGPVREMTAEYLQTGQISKETKRRLFDQAYEASIGKAKEFMEQYQPLRDHLRKTKLEISKKDSADIPDFNSYRKRSFGRLNISTQGETNIAQVYKELAETWPEFFDEQRESTPGDRLNRISEVLKNFQAAERNLKEYNGPEADTFKKFAYNDYEEAVYSQIHDLQAVARYQSKRQAQQQEQTPKTLQEVVSLWEQYKKEKRTYDKVAARNLLTDRDEVLVGQLLRGEITEFALDKEKNNVKGIMAVYEAKKEYDRIAKELRAWNAERRSRLKELADQYLETAKDWKDKKAGILYSRETMERNIRDIVPDKALAQRIIDEYFTPVHKAAADATRLKNELRDQVKNMNLSRDVAEGNLVSEAHAVQLLGEAEDNIRFLERAKWKKERDGKTAAEWRKVVADLWEENPNLDKEKIKGAVEQFRTIYDDLFRQMNEVRVRNGYEPINYRSGYFPHFQPGEGDGIIAAFGRALGISTEVTALPTSISGLTHTFKPGIQWFGNAQERLGFNTVYDAVEGFDKYIEGAADVIYQTDNIQKLRQFGNQVRYRTTDKGIQKQVDAVLNNDKLSETEKQHQIDDIYANARFSMSNFVAELEEYTNLLANKKSLHDRPVEKDLHRKFYNLMKTLEGRVAANMVSINPASWLTNLIPLTQGWAGVRNTDILRGMWDTLRGMNKHDGMVERSTFLTNRRGSDPLVKAWEQGAMPEKTLQRVFRKIDKAAGKAGDKLSSPMELFDNFTSESLIRARYAQNLRKGLSEQNAMDEADAWVAGVMADRSKGAVPTLFMRKNPLTKLVTQFQLEVNNQLSYLFKDIPRETKQAGVKVMTWAFLKFAIGAWLYDELYEFLIGRRPALDPIGILLDTVEDLTEPEEEASLYDTAANLGAALLEQVPFTGALNLFGADLDAGRLPISNAIPDLTSLGKGLAGKGIPANKRADLFLRELADTVGAYLVLPFGGGQLKKILQTAEAVVRGGRYSVNNKGELQLQYPVYNDEVLDKAGNAIFGSVFGPTTLQTGREWIENGFGSLSVDQTIAYEAMKEAGAEDETAFQVIQDYRAAENNDERREVIRTADINGDAKAALYYQLMASDKERQQLDILDDAGQDMGQIIDTLLDIKDMDAEAREDSESDEEKPLFTEEQMDVVYKAGLEENDAALASVERENIWANRELTTDEKKAEFSQWLKDQGYSNEEQHALYNAVIEGGKSESEAGEENRYVKLVRSGIDSDIAYAITSDISRLEPLEGSESVSREQKREVVFDRLADPEQQLAALETVNLESQQVKFKVAYENGVMPEVYAAVIAELPNYDEDGNGSLNQEEVKNALNSMGRGALTLPGGANDFTLSRQDKAVIWQLFNKSWKSTSNPFGVGVGKKIYDALNPDEKEQGKNKNK</sequence>
<protein>
    <recommendedName>
        <fullName evidence="3">EF-hand domain-containing protein</fullName>
    </recommendedName>
</protein>
<organism evidence="4 5">
    <name type="scientific">Candidatus Avoscillospira avicola</name>
    <dbReference type="NCBI Taxonomy" id="2840706"/>
    <lineage>
        <taxon>Bacteria</taxon>
        <taxon>Bacillati</taxon>
        <taxon>Bacillota</taxon>
        <taxon>Clostridia</taxon>
        <taxon>Eubacteriales</taxon>
        <taxon>Oscillospiraceae</taxon>
        <taxon>Oscillospiraceae incertae sedis</taxon>
        <taxon>Candidatus Avoscillospira</taxon>
    </lineage>
</organism>
<dbReference type="InterPro" id="IPR018247">
    <property type="entry name" value="EF_Hand_1_Ca_BS"/>
</dbReference>
<dbReference type="Proteomes" id="UP000824239">
    <property type="component" value="Unassembled WGS sequence"/>
</dbReference>
<dbReference type="EMBL" id="DVHE01000022">
    <property type="protein sequence ID" value="HIR50302.1"/>
    <property type="molecule type" value="Genomic_DNA"/>
</dbReference>
<feature type="coiled-coil region" evidence="1">
    <location>
        <begin position="1829"/>
        <end position="1871"/>
    </location>
</feature>
<keyword evidence="1" id="KW-0175">Coiled coil</keyword>
<feature type="region of interest" description="Disordered" evidence="2">
    <location>
        <begin position="1369"/>
        <end position="1401"/>
    </location>
</feature>
<dbReference type="PROSITE" id="PS00018">
    <property type="entry name" value="EF_HAND_1"/>
    <property type="match status" value="1"/>
</dbReference>
<gene>
    <name evidence="4" type="ORF">IAA53_03300</name>
</gene>
<evidence type="ECO:0000259" key="3">
    <source>
        <dbReference type="PROSITE" id="PS50222"/>
    </source>
</evidence>
<dbReference type="InterPro" id="IPR002048">
    <property type="entry name" value="EF_hand_dom"/>
</dbReference>
<feature type="domain" description="EF-hand" evidence="3">
    <location>
        <begin position="2882"/>
        <end position="2905"/>
    </location>
</feature>
<reference evidence="4" key="1">
    <citation type="submission" date="2020-10" db="EMBL/GenBank/DDBJ databases">
        <authorList>
            <person name="Gilroy R."/>
        </authorList>
    </citation>
    <scope>NUCLEOTIDE SEQUENCE</scope>
    <source>
        <strain evidence="4">ChiBcec15-4380</strain>
    </source>
</reference>
<evidence type="ECO:0000256" key="1">
    <source>
        <dbReference type="SAM" id="Coils"/>
    </source>
</evidence>
<evidence type="ECO:0000313" key="5">
    <source>
        <dbReference type="Proteomes" id="UP000824239"/>
    </source>
</evidence>
<proteinExistence type="predicted"/>
<dbReference type="InterPro" id="IPR041131">
    <property type="entry name" value="MuF_C"/>
</dbReference>
<comment type="caution">
    <text evidence="4">The sequence shown here is derived from an EMBL/GenBank/DDBJ whole genome shotgun (WGS) entry which is preliminary data.</text>
</comment>
<name>A0A9D1IVY8_9FIRM</name>
<feature type="coiled-coil region" evidence="1">
    <location>
        <begin position="1911"/>
        <end position="1969"/>
    </location>
</feature>
<accession>A0A9D1IVY8</accession>
<reference evidence="4" key="2">
    <citation type="journal article" date="2021" name="PeerJ">
        <title>Extensive microbial diversity within the chicken gut microbiome revealed by metagenomics and culture.</title>
        <authorList>
            <person name="Gilroy R."/>
            <person name="Ravi A."/>
            <person name="Getino M."/>
            <person name="Pursley I."/>
            <person name="Horton D.L."/>
            <person name="Alikhan N.F."/>
            <person name="Baker D."/>
            <person name="Gharbi K."/>
            <person name="Hall N."/>
            <person name="Watson M."/>
            <person name="Adriaenssens E.M."/>
            <person name="Foster-Nyarko E."/>
            <person name="Jarju S."/>
            <person name="Secka A."/>
            <person name="Antonio M."/>
            <person name="Oren A."/>
            <person name="Chaudhuri R.R."/>
            <person name="La Ragione R."/>
            <person name="Hildebrand F."/>
            <person name="Pallen M.J."/>
        </authorList>
    </citation>
    <scope>NUCLEOTIDE SEQUENCE</scope>
    <source>
        <strain evidence="4">ChiBcec15-4380</strain>
    </source>
</reference>
<evidence type="ECO:0000313" key="4">
    <source>
        <dbReference type="EMBL" id="HIR50302.1"/>
    </source>
</evidence>
<dbReference type="Pfam" id="PF18819">
    <property type="entry name" value="MuF_C"/>
    <property type="match status" value="1"/>
</dbReference>
<dbReference type="GO" id="GO:0005509">
    <property type="term" value="F:calcium ion binding"/>
    <property type="evidence" value="ECO:0007669"/>
    <property type="project" value="InterPro"/>
</dbReference>